<evidence type="ECO:0000313" key="3">
    <source>
        <dbReference type="Proteomes" id="UP001519325"/>
    </source>
</evidence>
<gene>
    <name evidence="2" type="ORF">BJ987_003229</name>
</gene>
<feature type="compositionally biased region" description="Basic and acidic residues" evidence="1">
    <location>
        <begin position="1"/>
        <end position="13"/>
    </location>
</feature>
<sequence length="92" mass="10530">MSAEEQRVREQQRAQDAPQAIPEPEVEDKHKEQAEEMADTYQDDRPHTILPGTDGMIAGTAVADWVADEDRGRRDNQPPEGYERVRDQERGE</sequence>
<accession>A0ABS4QGV1</accession>
<comment type="caution">
    <text evidence="2">The sequence shown here is derived from an EMBL/GenBank/DDBJ whole genome shotgun (WGS) entry which is preliminary data.</text>
</comment>
<proteinExistence type="predicted"/>
<feature type="region of interest" description="Disordered" evidence="1">
    <location>
        <begin position="1"/>
        <end position="92"/>
    </location>
</feature>
<dbReference type="RefSeq" id="WP_209890305.1">
    <property type="nucleotide sequence ID" value="NZ_JAGGMR010000001.1"/>
</dbReference>
<dbReference type="EMBL" id="JAGGMR010000001">
    <property type="protein sequence ID" value="MBP2190328.1"/>
    <property type="molecule type" value="Genomic_DNA"/>
</dbReference>
<evidence type="ECO:0000256" key="1">
    <source>
        <dbReference type="SAM" id="MobiDB-lite"/>
    </source>
</evidence>
<feature type="compositionally biased region" description="Basic and acidic residues" evidence="1">
    <location>
        <begin position="68"/>
        <end position="92"/>
    </location>
</feature>
<name>A0ABS4QGV1_9NOCA</name>
<protein>
    <submittedName>
        <fullName evidence="2">Uncharacterized protein</fullName>
    </submittedName>
</protein>
<evidence type="ECO:0000313" key="2">
    <source>
        <dbReference type="EMBL" id="MBP2190328.1"/>
    </source>
</evidence>
<reference evidence="2 3" key="1">
    <citation type="submission" date="2021-03" db="EMBL/GenBank/DDBJ databases">
        <title>Sequencing the genomes of 1000 actinobacteria strains.</title>
        <authorList>
            <person name="Klenk H.-P."/>
        </authorList>
    </citation>
    <scope>NUCLEOTIDE SEQUENCE [LARGE SCALE GENOMIC DNA]</scope>
    <source>
        <strain evidence="2 3">DSM 45516</strain>
    </source>
</reference>
<dbReference type="Proteomes" id="UP001519325">
    <property type="component" value="Unassembled WGS sequence"/>
</dbReference>
<organism evidence="2 3">
    <name type="scientific">Nocardia goodfellowii</name>
    <dbReference type="NCBI Taxonomy" id="882446"/>
    <lineage>
        <taxon>Bacteria</taxon>
        <taxon>Bacillati</taxon>
        <taxon>Actinomycetota</taxon>
        <taxon>Actinomycetes</taxon>
        <taxon>Mycobacteriales</taxon>
        <taxon>Nocardiaceae</taxon>
        <taxon>Nocardia</taxon>
    </lineage>
</organism>
<keyword evidence="3" id="KW-1185">Reference proteome</keyword>